<dbReference type="GO" id="GO:0000981">
    <property type="term" value="F:DNA-binding transcription factor activity, RNA polymerase II-specific"/>
    <property type="evidence" value="ECO:0007669"/>
    <property type="project" value="TreeGrafter"/>
</dbReference>
<dbReference type="Gene3D" id="6.10.140.140">
    <property type="match status" value="1"/>
</dbReference>
<evidence type="ECO:0000313" key="11">
    <source>
        <dbReference type="Proteomes" id="UP000694414"/>
    </source>
</evidence>
<dbReference type="GO" id="GO:0000978">
    <property type="term" value="F:RNA polymerase II cis-regulatory region sequence-specific DNA binding"/>
    <property type="evidence" value="ECO:0007669"/>
    <property type="project" value="TreeGrafter"/>
</dbReference>
<dbReference type="GO" id="GO:0008270">
    <property type="term" value="F:zinc ion binding"/>
    <property type="evidence" value="ECO:0007669"/>
    <property type="project" value="UniProtKB-KW"/>
</dbReference>
<feature type="domain" description="C2H2-type" evidence="8">
    <location>
        <begin position="292"/>
        <end position="319"/>
    </location>
</feature>
<keyword evidence="4 7" id="KW-0863">Zinc-finger</keyword>
<feature type="domain" description="C2H2-type" evidence="8">
    <location>
        <begin position="208"/>
        <end position="235"/>
    </location>
</feature>
<comment type="subcellular location">
    <subcellularLocation>
        <location evidence="1">Nucleus</location>
    </subcellularLocation>
</comment>
<dbReference type="CDD" id="cd07765">
    <property type="entry name" value="KRAB_A-box"/>
    <property type="match status" value="1"/>
</dbReference>
<dbReference type="PANTHER" id="PTHR23235">
    <property type="entry name" value="KRUEPPEL-LIKE TRANSCRIPTION FACTOR"/>
    <property type="match status" value="1"/>
</dbReference>
<dbReference type="AlphaFoldDB" id="A0A8C9AUY5"/>
<dbReference type="SUPFAM" id="SSF57667">
    <property type="entry name" value="beta-beta-alpha zinc fingers"/>
    <property type="match status" value="3"/>
</dbReference>
<dbReference type="InterPro" id="IPR036236">
    <property type="entry name" value="Znf_C2H2_sf"/>
</dbReference>
<dbReference type="SMART" id="SM00349">
    <property type="entry name" value="KRAB"/>
    <property type="match status" value="1"/>
</dbReference>
<sequence>MLKLNPHCNNFSQEEWTCLDPAQRALYRDVMLENYRNLVSLGISLPDLTIISILEQGKEPWTVESQVKIARNPHRGKWIKSVNTGKSPDEHRHAENKLVQNQLRLSFQSHLAELQKFQTKGKIYECNQIEKTINSDSSVSPLQGVLPSVQINISSKDGNDFMHPSLLTQNQKTHIRGKPYKCNECGKAFHQNSLLTTHQIIHTGKKPYKCDVCGKVFSQNSSLARHQGIHTGEKPYKCNECGKAFNLMSLLTRHQIIHTGEKRYRCNECGKVFSQNSSLARHQGIHTREKPYKCNECGKAFNLSSLLTRHQIIHVREKPYKCDVCGKVECGKKPYKCNECEYLYWRETLQM</sequence>
<dbReference type="GO" id="GO:0005634">
    <property type="term" value="C:nucleus"/>
    <property type="evidence" value="ECO:0007669"/>
    <property type="project" value="UniProtKB-SubCell"/>
</dbReference>
<reference evidence="10" key="2">
    <citation type="submission" date="2025-09" db="UniProtKB">
        <authorList>
            <consortium name="Ensembl"/>
        </authorList>
    </citation>
    <scope>IDENTIFICATION</scope>
</reference>
<dbReference type="PROSITE" id="PS50157">
    <property type="entry name" value="ZINC_FINGER_C2H2_2"/>
    <property type="match status" value="5"/>
</dbReference>
<dbReference type="FunFam" id="3.30.160.60:FF:000197">
    <property type="entry name" value="Zinc finger protein 606"/>
    <property type="match status" value="1"/>
</dbReference>
<feature type="domain" description="C2H2-type" evidence="8">
    <location>
        <begin position="236"/>
        <end position="263"/>
    </location>
</feature>
<reference evidence="10" key="1">
    <citation type="submission" date="2025-08" db="UniProtKB">
        <authorList>
            <consortium name="Ensembl"/>
        </authorList>
    </citation>
    <scope>IDENTIFICATION</scope>
</reference>
<evidence type="ECO:0000256" key="1">
    <source>
        <dbReference type="ARBA" id="ARBA00004123"/>
    </source>
</evidence>
<dbReference type="Pfam" id="PF01352">
    <property type="entry name" value="KRAB"/>
    <property type="match status" value="1"/>
</dbReference>
<dbReference type="GeneTree" id="ENSGT01140000282560"/>
<dbReference type="PANTHER" id="PTHR23235:SF178">
    <property type="entry name" value="C2H2-TYPE DOMAIN-CONTAINING PROTEIN-RELATED"/>
    <property type="match status" value="1"/>
</dbReference>
<dbReference type="PROSITE" id="PS50805">
    <property type="entry name" value="KRAB"/>
    <property type="match status" value="1"/>
</dbReference>
<keyword evidence="11" id="KW-1185">Reference proteome</keyword>
<evidence type="ECO:0000256" key="6">
    <source>
        <dbReference type="ARBA" id="ARBA00023242"/>
    </source>
</evidence>
<dbReference type="PROSITE" id="PS00028">
    <property type="entry name" value="ZINC_FINGER_C2H2_1"/>
    <property type="match status" value="5"/>
</dbReference>
<dbReference type="FunFam" id="3.30.160.60:FF:000133">
    <property type="entry name" value="Zinc finger protein 347"/>
    <property type="match status" value="1"/>
</dbReference>
<protein>
    <submittedName>
        <fullName evidence="10">Uncharacterized protein</fullName>
    </submittedName>
</protein>
<dbReference type="InterPro" id="IPR013087">
    <property type="entry name" value="Znf_C2H2_type"/>
</dbReference>
<evidence type="ECO:0000256" key="3">
    <source>
        <dbReference type="ARBA" id="ARBA00022737"/>
    </source>
</evidence>
<evidence type="ECO:0000259" key="9">
    <source>
        <dbReference type="PROSITE" id="PS50805"/>
    </source>
</evidence>
<evidence type="ECO:0000256" key="2">
    <source>
        <dbReference type="ARBA" id="ARBA00022723"/>
    </source>
</evidence>
<dbReference type="SMART" id="SM00355">
    <property type="entry name" value="ZnF_C2H2"/>
    <property type="match status" value="5"/>
</dbReference>
<dbReference type="SUPFAM" id="SSF109640">
    <property type="entry name" value="KRAB domain (Kruppel-associated box)"/>
    <property type="match status" value="1"/>
</dbReference>
<evidence type="ECO:0000256" key="5">
    <source>
        <dbReference type="ARBA" id="ARBA00022833"/>
    </source>
</evidence>
<dbReference type="FunFam" id="3.30.160.60:FF:001630">
    <property type="entry name" value="Zinc finger protein 888"/>
    <property type="match status" value="2"/>
</dbReference>
<dbReference type="Pfam" id="PF00096">
    <property type="entry name" value="zf-C2H2"/>
    <property type="match status" value="5"/>
</dbReference>
<proteinExistence type="predicted"/>
<name>A0A8C9AUY5_PROSS</name>
<dbReference type="InterPro" id="IPR001909">
    <property type="entry name" value="KRAB"/>
</dbReference>
<dbReference type="Ensembl" id="ENSPSMT00000043732.1">
    <property type="protein sequence ID" value="ENSPSMP00000037991.1"/>
    <property type="gene ID" value="ENSPSMG00000026050.1"/>
</dbReference>
<evidence type="ECO:0000259" key="8">
    <source>
        <dbReference type="PROSITE" id="PS50157"/>
    </source>
</evidence>
<dbReference type="Proteomes" id="UP000694414">
    <property type="component" value="Unplaced"/>
</dbReference>
<accession>A0A8C9AUY5</accession>
<feature type="domain" description="C2H2-type" evidence="8">
    <location>
        <begin position="264"/>
        <end position="291"/>
    </location>
</feature>
<organism evidence="10 11">
    <name type="scientific">Prolemur simus</name>
    <name type="common">Greater bamboo lemur</name>
    <name type="synonym">Hapalemur simus</name>
    <dbReference type="NCBI Taxonomy" id="1328070"/>
    <lineage>
        <taxon>Eukaryota</taxon>
        <taxon>Metazoa</taxon>
        <taxon>Chordata</taxon>
        <taxon>Craniata</taxon>
        <taxon>Vertebrata</taxon>
        <taxon>Euteleostomi</taxon>
        <taxon>Mammalia</taxon>
        <taxon>Eutheria</taxon>
        <taxon>Euarchontoglires</taxon>
        <taxon>Primates</taxon>
        <taxon>Strepsirrhini</taxon>
        <taxon>Lemuriformes</taxon>
        <taxon>Lemuridae</taxon>
        <taxon>Prolemur</taxon>
    </lineage>
</organism>
<dbReference type="Gene3D" id="3.30.160.60">
    <property type="entry name" value="Classic Zinc Finger"/>
    <property type="match status" value="5"/>
</dbReference>
<dbReference type="FunFam" id="3.30.160.60:FF:002343">
    <property type="entry name" value="Zinc finger protein 33A"/>
    <property type="match status" value="1"/>
</dbReference>
<feature type="domain" description="KRAB" evidence="9">
    <location>
        <begin position="2"/>
        <end position="73"/>
    </location>
</feature>
<keyword evidence="5" id="KW-0862">Zinc</keyword>
<dbReference type="InterPro" id="IPR036051">
    <property type="entry name" value="KRAB_dom_sf"/>
</dbReference>
<keyword evidence="3" id="KW-0677">Repeat</keyword>
<evidence type="ECO:0000313" key="10">
    <source>
        <dbReference type="Ensembl" id="ENSPSMP00000037991.1"/>
    </source>
</evidence>
<evidence type="ECO:0000256" key="7">
    <source>
        <dbReference type="PROSITE-ProRule" id="PRU00042"/>
    </source>
</evidence>
<evidence type="ECO:0000256" key="4">
    <source>
        <dbReference type="ARBA" id="ARBA00022771"/>
    </source>
</evidence>
<keyword evidence="6" id="KW-0539">Nucleus</keyword>
<feature type="domain" description="C2H2-type" evidence="8">
    <location>
        <begin position="180"/>
        <end position="207"/>
    </location>
</feature>
<keyword evidence="2" id="KW-0479">Metal-binding</keyword>